<dbReference type="EMBL" id="CALSBS010000023">
    <property type="protein sequence ID" value="CAH6661424.1"/>
    <property type="molecule type" value="Genomic_DNA"/>
</dbReference>
<accession>A0ABN8TIM7</accession>
<name>A0ABN8TIM7_9ENTR</name>
<dbReference type="Proteomes" id="UP001152651">
    <property type="component" value="Unassembled WGS sequence"/>
</dbReference>
<reference evidence="1" key="1">
    <citation type="submission" date="2022-05" db="EMBL/GenBank/DDBJ databases">
        <authorList>
            <person name="Blom J."/>
        </authorList>
    </citation>
    <scope>NUCLEOTIDE SEQUENCE</scope>
    <source>
        <strain evidence="1">Type strain: CPO20170097</strain>
    </source>
</reference>
<protein>
    <submittedName>
        <fullName evidence="1">Uncharacterized protein</fullName>
    </submittedName>
</protein>
<gene>
    <name evidence="1" type="ORF">FBBNIHIM_20150</name>
</gene>
<sequence length="141" mass="16384">MDRGKKSKMAWHLKRLDFVSDCIDLLPDSLFLPASREDVKICQNMALNYWRQKTATSSLQEIAHYIRTTTDDKNSAEWDAKTLPGLMASDEESLDFMWTQFIESAVTCVRTHLSDETWMILFHKHFSAEIHAWVNQTGDLE</sequence>
<evidence type="ECO:0000313" key="2">
    <source>
        <dbReference type="Proteomes" id="UP001152651"/>
    </source>
</evidence>
<dbReference type="RefSeq" id="WP_253898933.1">
    <property type="nucleotide sequence ID" value="NZ_CALSBS010000023.1"/>
</dbReference>
<evidence type="ECO:0000313" key="1">
    <source>
        <dbReference type="EMBL" id="CAH6661424.1"/>
    </source>
</evidence>
<organism evidence="1 2">
    <name type="scientific">Pseudocitrobacter vendiensis</name>
    <dbReference type="NCBI Taxonomy" id="2488306"/>
    <lineage>
        <taxon>Bacteria</taxon>
        <taxon>Pseudomonadati</taxon>
        <taxon>Pseudomonadota</taxon>
        <taxon>Gammaproteobacteria</taxon>
        <taxon>Enterobacterales</taxon>
        <taxon>Enterobacteriaceae</taxon>
        <taxon>Pseudocitrobacter</taxon>
    </lineage>
</organism>
<keyword evidence="2" id="KW-1185">Reference proteome</keyword>
<comment type="caution">
    <text evidence="1">The sequence shown here is derived from an EMBL/GenBank/DDBJ whole genome shotgun (WGS) entry which is preliminary data.</text>
</comment>
<proteinExistence type="predicted"/>